<dbReference type="HOGENOM" id="CLU_2588587_0_0_9"/>
<reference evidence="1" key="1">
    <citation type="submission" date="2011-05" db="EMBL/GenBank/DDBJ databases">
        <title>Complete sequence of Desulfotomaculum carboxydivorans CO-1-SRB.</title>
        <authorList>
            <consortium name="US DOE Joint Genome Institute"/>
            <person name="Lucas S."/>
            <person name="Han J."/>
            <person name="Lapidus A."/>
            <person name="Cheng J.-F."/>
            <person name="Goodwin L."/>
            <person name="Pitluck S."/>
            <person name="Peters L."/>
            <person name="Mikhailova N."/>
            <person name="Lu M."/>
            <person name="Han C."/>
            <person name="Tapia R."/>
            <person name="Land M."/>
            <person name="Hauser L."/>
            <person name="Kyrpides N."/>
            <person name="Ivanova N."/>
            <person name="Pagani I."/>
            <person name="Stams A."/>
            <person name="Plugge C."/>
            <person name="Muyzer G."/>
            <person name="Kuever J."/>
            <person name="Parshina S."/>
            <person name="Ivanova A."/>
            <person name="Nazina T."/>
            <person name="Woyke T."/>
        </authorList>
    </citation>
    <scope>NUCLEOTIDE SEQUENCE [LARGE SCALE GENOMIC DNA]</scope>
    <source>
        <strain evidence="1">CO-1-SRB</strain>
    </source>
</reference>
<accession>F6B995</accession>
<dbReference type="KEGG" id="dca:Desca_2028"/>
<dbReference type="EMBL" id="CP002736">
    <property type="protein sequence ID" value="AEF94867.1"/>
    <property type="molecule type" value="Genomic_DNA"/>
</dbReference>
<evidence type="ECO:0000313" key="1">
    <source>
        <dbReference type="EMBL" id="AEF94867.1"/>
    </source>
</evidence>
<dbReference type="STRING" id="868595.Desca_2028"/>
<gene>
    <name evidence="1" type="ordered locus">Desca_2028</name>
</gene>
<dbReference type="Proteomes" id="UP000009226">
    <property type="component" value="Chromosome"/>
</dbReference>
<organism evidence="1 2">
    <name type="scientific">Desulfotomaculum nigrificans (strain DSM 14880 / VKM B-2319 / CO-1-SRB)</name>
    <name type="common">Desulfotomaculum carboxydivorans</name>
    <dbReference type="NCBI Taxonomy" id="868595"/>
    <lineage>
        <taxon>Bacteria</taxon>
        <taxon>Bacillati</taxon>
        <taxon>Bacillota</taxon>
        <taxon>Clostridia</taxon>
        <taxon>Eubacteriales</taxon>
        <taxon>Desulfotomaculaceae</taxon>
        <taxon>Desulfotomaculum</taxon>
    </lineage>
</organism>
<sequence>MPYCANCGNSENLASTLFPPSSDTAGAPPYGLLANFDAEGCITTMECQGASLDDAQMAFEEPEKYFDMCPVCGSKNIRWQ</sequence>
<dbReference type="RefSeq" id="WP_003543810.1">
    <property type="nucleotide sequence ID" value="NC_015565.1"/>
</dbReference>
<dbReference type="AlphaFoldDB" id="F6B995"/>
<dbReference type="eggNOG" id="ENOG5033D75">
    <property type="taxonomic scope" value="Bacteria"/>
</dbReference>
<keyword evidence="2" id="KW-1185">Reference proteome</keyword>
<proteinExistence type="predicted"/>
<protein>
    <submittedName>
        <fullName evidence="1">Uncharacterized protein</fullName>
    </submittedName>
</protein>
<evidence type="ECO:0000313" key="2">
    <source>
        <dbReference type="Proteomes" id="UP000009226"/>
    </source>
</evidence>
<name>F6B995_DESCC</name>